<dbReference type="PANTHER" id="PTHR35041:SF6">
    <property type="entry name" value="FORMYLMETHIONINE DEFORMYLASE-LIKE PROTEIN-RELATED"/>
    <property type="match status" value="1"/>
</dbReference>
<accession>A0A9Q8UUE9</accession>
<reference evidence="2" key="2">
    <citation type="journal article" date="2022" name="Microb. Genom.">
        <title>A chromosome-scale genome assembly of the tomato pathogen Cladosporium fulvum reveals a compartmentalized genome architecture and the presence of a dispensable chromosome.</title>
        <authorList>
            <person name="Zaccaron A.Z."/>
            <person name="Chen L.H."/>
            <person name="Samaras A."/>
            <person name="Stergiopoulos I."/>
        </authorList>
    </citation>
    <scope>NUCLEOTIDE SEQUENCE</scope>
    <source>
        <strain evidence="2">Race5_Kim</strain>
    </source>
</reference>
<feature type="transmembrane region" description="Helical" evidence="1">
    <location>
        <begin position="572"/>
        <end position="595"/>
    </location>
</feature>
<organism evidence="2 3">
    <name type="scientific">Passalora fulva</name>
    <name type="common">Tomato leaf mold</name>
    <name type="synonym">Cladosporium fulvum</name>
    <dbReference type="NCBI Taxonomy" id="5499"/>
    <lineage>
        <taxon>Eukaryota</taxon>
        <taxon>Fungi</taxon>
        <taxon>Dikarya</taxon>
        <taxon>Ascomycota</taxon>
        <taxon>Pezizomycotina</taxon>
        <taxon>Dothideomycetes</taxon>
        <taxon>Dothideomycetidae</taxon>
        <taxon>Mycosphaerellales</taxon>
        <taxon>Mycosphaerellaceae</taxon>
        <taxon>Fulvia</taxon>
    </lineage>
</organism>
<evidence type="ECO:0000313" key="3">
    <source>
        <dbReference type="Proteomes" id="UP000756132"/>
    </source>
</evidence>
<keyword evidence="1" id="KW-1133">Transmembrane helix</keyword>
<feature type="transmembrane region" description="Helical" evidence="1">
    <location>
        <begin position="126"/>
        <end position="148"/>
    </location>
</feature>
<evidence type="ECO:0000313" key="2">
    <source>
        <dbReference type="EMBL" id="UJO22825.1"/>
    </source>
</evidence>
<dbReference type="Proteomes" id="UP000756132">
    <property type="component" value="Chromosome 10"/>
</dbReference>
<name>A0A9Q8UUE9_PASFU</name>
<dbReference type="EMBL" id="CP090172">
    <property type="protein sequence ID" value="UJO22825.1"/>
    <property type="molecule type" value="Genomic_DNA"/>
</dbReference>
<dbReference type="OrthoDB" id="3638211at2759"/>
<dbReference type="AlphaFoldDB" id="A0A9Q8UUE9"/>
<sequence>MLGFHYLAPTLTVGCLLFGILCAVGHHYFYLSLDGRPAPTLFDNMKIAGMEVSHQQFNTAIGTTFAFLVRSLLGFAISLSYFQLVMRAMMGSGDTRTKVGHLDVLFSALENIFTLGHPALWRQRPLLFVVAAVAWFLPLASIITPATLSVGTAFPPSQLLDVPHIGLASLNMLSDMFRVANSTLENQLFYYNGPSSAVRRIVFATAAQGAILPVQAPAANSSWSFTFAAPVLQCRDLTSTTKRAIGASMLEYMLPPDQMGCAHTPGFMAWHPYNLSAESSVQDILPFKRQNGNGTIFFDDRPYNDQRYLSGSEQSGLFIAATGWSLIDRLCPDDGSQGSVEGILDHFNSSTMLKCEVHNATYHTEFSFVDGTQQVTVHTSHISEAAVIGQPGVQILSESQESAPGAACEPPTQNGTMLAAPPCFFDASLLRTLSYQAMMDSLSELLSGLVCRRNEWDLVFASNSSVANTVLTSTPELDFLEDYRTVSHPDSLFDLAQTWSERPFAGIVHQMSQHRRRSLKDAMERLFINITISLMSSPELQYNTSSAFYPPPTQVKFEMRNDIYAYSPQKLALAYGVAIGASAMIVGLGLASVIVRKASFSNNFSTIFRLSRGASTDTDFDDDDLDGRVPLPERIRQAKVSFRDVGQTKPRSGNCEALRERSAEVINVPLHVIVSEQTLCPDNVTDGGRSSQS</sequence>
<gene>
    <name evidence="2" type="ORF">CLAFUR5_11789</name>
</gene>
<dbReference type="KEGG" id="ffu:CLAFUR5_11789"/>
<reference evidence="2" key="1">
    <citation type="submission" date="2021-12" db="EMBL/GenBank/DDBJ databases">
        <authorList>
            <person name="Zaccaron A."/>
            <person name="Stergiopoulos I."/>
        </authorList>
    </citation>
    <scope>NUCLEOTIDE SEQUENCE</scope>
    <source>
        <strain evidence="2">Race5_Kim</strain>
    </source>
</reference>
<keyword evidence="3" id="KW-1185">Reference proteome</keyword>
<dbReference type="GeneID" id="71991667"/>
<keyword evidence="1" id="KW-0472">Membrane</keyword>
<evidence type="ECO:0000256" key="1">
    <source>
        <dbReference type="SAM" id="Phobius"/>
    </source>
</evidence>
<protein>
    <submittedName>
        <fullName evidence="2">Uncharacterized protein</fullName>
    </submittedName>
</protein>
<dbReference type="RefSeq" id="XP_047767191.1">
    <property type="nucleotide sequence ID" value="XM_047910937.1"/>
</dbReference>
<proteinExistence type="predicted"/>
<keyword evidence="1" id="KW-0812">Transmembrane</keyword>
<feature type="transmembrane region" description="Helical" evidence="1">
    <location>
        <begin position="60"/>
        <end position="82"/>
    </location>
</feature>
<dbReference type="PANTHER" id="PTHR35041">
    <property type="entry name" value="MEDIATOR OF RNA POLYMERASE II TRANSCRIPTION SUBUNIT 1"/>
    <property type="match status" value="1"/>
</dbReference>
<feature type="transmembrane region" description="Helical" evidence="1">
    <location>
        <begin position="7"/>
        <end position="29"/>
    </location>
</feature>